<proteinExistence type="predicted"/>
<dbReference type="RefSeq" id="WP_311071041.1">
    <property type="nucleotide sequence ID" value="NZ_CP134494.1"/>
</dbReference>
<keyword evidence="2" id="KW-1185">Reference proteome</keyword>
<evidence type="ECO:0000313" key="1">
    <source>
        <dbReference type="EMBL" id="WNF21319.1"/>
    </source>
</evidence>
<protein>
    <submittedName>
        <fullName evidence="1">Uncharacterized protein</fullName>
    </submittedName>
</protein>
<organism evidence="1 2">
    <name type="scientific">Mesobacillus jeotgali</name>
    <dbReference type="NCBI Taxonomy" id="129985"/>
    <lineage>
        <taxon>Bacteria</taxon>
        <taxon>Bacillati</taxon>
        <taxon>Bacillota</taxon>
        <taxon>Bacilli</taxon>
        <taxon>Bacillales</taxon>
        <taxon>Bacillaceae</taxon>
        <taxon>Mesobacillus</taxon>
    </lineage>
</organism>
<gene>
    <name evidence="1" type="ORF">RH061_14055</name>
</gene>
<sequence length="138" mass="16647">MNKRQELLDFFSEYPKYNGFRNNKSFEEIYYWLGEPWQVYEMVTICKNKRPAIEAVANNLEFKFGDRTDLNIKEDFVKQMVGTAIRHILGYFGYEPTIQKTFLKGSAQWFRSGMHYQFNEKSPRTKELQWEPKIIHKN</sequence>
<evidence type="ECO:0000313" key="2">
    <source>
        <dbReference type="Proteomes" id="UP001303324"/>
    </source>
</evidence>
<reference evidence="1 2" key="1">
    <citation type="submission" date="2023-09" db="EMBL/GenBank/DDBJ databases">
        <title>Microbial mechanism of fulvic acid promoting antimony reduction mineralization in rice fields.</title>
        <authorList>
            <person name="Chen G."/>
            <person name="Lan J."/>
        </authorList>
    </citation>
    <scope>NUCLEOTIDE SEQUENCE [LARGE SCALE GENOMIC DNA]</scope>
    <source>
        <strain evidence="1 2">PS1</strain>
    </source>
</reference>
<accession>A0ABY9VBP6</accession>
<dbReference type="EMBL" id="CP134494">
    <property type="protein sequence ID" value="WNF21319.1"/>
    <property type="molecule type" value="Genomic_DNA"/>
</dbReference>
<name>A0ABY9VBP6_9BACI</name>
<dbReference type="Proteomes" id="UP001303324">
    <property type="component" value="Chromosome"/>
</dbReference>